<reference evidence="7 8" key="1">
    <citation type="submission" date="2020-08" db="EMBL/GenBank/DDBJ databases">
        <title>Functional genomics of gut bacteria from endangered species of beetles.</title>
        <authorList>
            <person name="Carlos-Shanley C."/>
        </authorList>
    </citation>
    <scope>NUCLEOTIDE SEQUENCE [LARGE SCALE GENOMIC DNA]</scope>
    <source>
        <strain evidence="7 8">S00245</strain>
    </source>
</reference>
<sequence length="332" mass="37539">MTTDVLEREETSVNSIDNLKFTQVTPVIGAEVSGIDLREELDEQTVAKLRRKLLRYKVLFFRDQPITDEQHIRFSSYFGGVTPAHPITNGRIGGPVQIMENVKSVQRDRPSVFDDVQKKHLRAFGRPREGRGWHTDITFVANPSDITFLRILEGPVAGGDTLFVNLEALYNSLSPAFRDVIENLKAVHGRDDAFRGYPPPPRHDGRPTGAYLSRHPLVRVHPETGHKSLFLSPGFIKYIDGFSEGESEALLTYLRNELAGQAQIQARFNWSPNSIVVWDNRATSHWGPVDWEHFEEERIVRRTTVGTSTPVGPDGYVSEQISGDLFYTLDDQ</sequence>
<comment type="similarity">
    <text evidence="1">Belongs to the TfdA dioxygenase family.</text>
</comment>
<dbReference type="PANTHER" id="PTHR30468:SF1">
    <property type="entry name" value="ALPHA-KETOGLUTARATE-DEPENDENT SULFONATE DIOXYGENASE"/>
    <property type="match status" value="1"/>
</dbReference>
<keyword evidence="8" id="KW-1185">Reference proteome</keyword>
<keyword evidence="5" id="KW-0408">Iron</keyword>
<keyword evidence="4 7" id="KW-0560">Oxidoreductase</keyword>
<evidence type="ECO:0000256" key="3">
    <source>
        <dbReference type="ARBA" id="ARBA00022964"/>
    </source>
</evidence>
<evidence type="ECO:0000256" key="1">
    <source>
        <dbReference type="ARBA" id="ARBA00005896"/>
    </source>
</evidence>
<keyword evidence="2" id="KW-0479">Metal-binding</keyword>
<name>A0A7W7KAD2_9SPHN</name>
<evidence type="ECO:0000256" key="5">
    <source>
        <dbReference type="ARBA" id="ARBA00023004"/>
    </source>
</evidence>
<dbReference type="GO" id="GO:0046872">
    <property type="term" value="F:metal ion binding"/>
    <property type="evidence" value="ECO:0007669"/>
    <property type="project" value="UniProtKB-KW"/>
</dbReference>
<accession>A0A7W7KAD2</accession>
<evidence type="ECO:0000313" key="8">
    <source>
        <dbReference type="Proteomes" id="UP000555448"/>
    </source>
</evidence>
<gene>
    <name evidence="7" type="ORF">HNO88_002256</name>
</gene>
<evidence type="ECO:0000256" key="4">
    <source>
        <dbReference type="ARBA" id="ARBA00023002"/>
    </source>
</evidence>
<proteinExistence type="inferred from homology"/>
<keyword evidence="3 7" id="KW-0223">Dioxygenase</keyword>
<protein>
    <submittedName>
        <fullName evidence="7">Taurine dioxygenase</fullName>
        <ecNumber evidence="7">1.14.11.17</ecNumber>
    </submittedName>
</protein>
<dbReference type="InterPro" id="IPR042098">
    <property type="entry name" value="TauD-like_sf"/>
</dbReference>
<evidence type="ECO:0000256" key="2">
    <source>
        <dbReference type="ARBA" id="ARBA00022723"/>
    </source>
</evidence>
<dbReference type="SUPFAM" id="SSF51197">
    <property type="entry name" value="Clavaminate synthase-like"/>
    <property type="match status" value="1"/>
</dbReference>
<dbReference type="InterPro" id="IPR051323">
    <property type="entry name" value="AtsK-like"/>
</dbReference>
<dbReference type="AlphaFoldDB" id="A0A7W7KAD2"/>
<feature type="domain" description="TauD/TfdA-like" evidence="6">
    <location>
        <begin position="21"/>
        <end position="303"/>
    </location>
</feature>
<dbReference type="GO" id="GO:0000908">
    <property type="term" value="F:taurine dioxygenase activity"/>
    <property type="evidence" value="ECO:0007669"/>
    <property type="project" value="UniProtKB-EC"/>
</dbReference>
<dbReference type="EC" id="1.14.11.17" evidence="7"/>
<comment type="caution">
    <text evidence="7">The sequence shown here is derived from an EMBL/GenBank/DDBJ whole genome shotgun (WGS) entry which is preliminary data.</text>
</comment>
<dbReference type="Pfam" id="PF02668">
    <property type="entry name" value="TauD"/>
    <property type="match status" value="1"/>
</dbReference>
<dbReference type="InterPro" id="IPR003819">
    <property type="entry name" value="TauD/TfdA-like"/>
</dbReference>
<dbReference type="RefSeq" id="WP_184245057.1">
    <property type="nucleotide sequence ID" value="NZ_JACHLR010000008.1"/>
</dbReference>
<dbReference type="EMBL" id="JACHLR010000008">
    <property type="protein sequence ID" value="MBB4858930.1"/>
    <property type="molecule type" value="Genomic_DNA"/>
</dbReference>
<dbReference type="PANTHER" id="PTHR30468">
    <property type="entry name" value="ALPHA-KETOGLUTARATE-DEPENDENT SULFONATE DIOXYGENASE"/>
    <property type="match status" value="1"/>
</dbReference>
<dbReference type="Gene3D" id="3.60.130.10">
    <property type="entry name" value="Clavaminate synthase-like"/>
    <property type="match status" value="1"/>
</dbReference>
<dbReference type="GO" id="GO:0005737">
    <property type="term" value="C:cytoplasm"/>
    <property type="evidence" value="ECO:0007669"/>
    <property type="project" value="TreeGrafter"/>
</dbReference>
<evidence type="ECO:0000313" key="7">
    <source>
        <dbReference type="EMBL" id="MBB4858930.1"/>
    </source>
</evidence>
<dbReference type="Proteomes" id="UP000555448">
    <property type="component" value="Unassembled WGS sequence"/>
</dbReference>
<evidence type="ECO:0000259" key="6">
    <source>
        <dbReference type="Pfam" id="PF02668"/>
    </source>
</evidence>
<organism evidence="7 8">
    <name type="scientific">Novosphingobium chloroacetimidivorans</name>
    <dbReference type="NCBI Taxonomy" id="1428314"/>
    <lineage>
        <taxon>Bacteria</taxon>
        <taxon>Pseudomonadati</taxon>
        <taxon>Pseudomonadota</taxon>
        <taxon>Alphaproteobacteria</taxon>
        <taxon>Sphingomonadales</taxon>
        <taxon>Sphingomonadaceae</taxon>
        <taxon>Novosphingobium</taxon>
    </lineage>
</organism>